<dbReference type="RefSeq" id="WP_006703017.1">
    <property type="nucleotide sequence ID" value="NZ_KI391971.1"/>
</dbReference>
<dbReference type="Proteomes" id="UP000002939">
    <property type="component" value="Unassembled WGS sequence"/>
</dbReference>
<name>D0BLA9_9LACT</name>
<feature type="transmembrane region" description="Helical" evidence="7">
    <location>
        <begin position="191"/>
        <end position="211"/>
    </location>
</feature>
<feature type="domain" description="Threonine/serine exporter-like N-terminal" evidence="8">
    <location>
        <begin position="11"/>
        <end position="248"/>
    </location>
</feature>
<dbReference type="STRING" id="626369.HMPREF0446_00744"/>
<keyword evidence="4 7" id="KW-1133">Transmembrane helix</keyword>
<feature type="transmembrane region" description="Helical" evidence="7">
    <location>
        <begin position="163"/>
        <end position="185"/>
    </location>
</feature>
<reference evidence="9" key="1">
    <citation type="submission" date="2009-09" db="EMBL/GenBank/DDBJ databases">
        <authorList>
            <consortium name="The Broad Institute Genome Sequencing Platform"/>
            <person name="Ward D."/>
            <person name="Feldgarden M."/>
            <person name="Earl A."/>
            <person name="Young S.K."/>
            <person name="Zeng Q."/>
            <person name="Koehrsen M."/>
            <person name="Alvarado L."/>
            <person name="Berlin A."/>
            <person name="Bochicchio J."/>
            <person name="Borenstein D."/>
            <person name="Chapman S.B."/>
            <person name="Chen Z."/>
            <person name="Engels R."/>
            <person name="Freedman E."/>
            <person name="Gellesch M."/>
            <person name="Goldberg J."/>
            <person name="Griggs A."/>
            <person name="Gujja S."/>
            <person name="Heilman E."/>
            <person name="Heiman D."/>
            <person name="Hepburn T."/>
            <person name="Howarth C."/>
            <person name="Jen D."/>
            <person name="Larson L."/>
            <person name="Lewis B."/>
            <person name="Mehta T."/>
            <person name="Park D."/>
            <person name="Pearson M."/>
            <person name="Roberts A."/>
            <person name="Saif S."/>
            <person name="Shea T."/>
            <person name="Shenoy N."/>
            <person name="Sisk P."/>
            <person name="Stolte C."/>
            <person name="Sykes S."/>
            <person name="Thomson T."/>
            <person name="Walk T."/>
            <person name="White J."/>
            <person name="Yandava C."/>
            <person name="Sibley C.D."/>
            <person name="Field T.R."/>
            <person name="Grinwis M."/>
            <person name="Eshaghurshan C.S."/>
            <person name="Surette M.G."/>
            <person name="Haas B."/>
            <person name="Nusbaum C."/>
            <person name="Birren B."/>
        </authorList>
    </citation>
    <scope>NUCLEOTIDE SEQUENCE [LARGE SCALE GENOMIC DNA]</scope>
    <source>
        <strain evidence="9">ATCC 700633</strain>
    </source>
</reference>
<evidence type="ECO:0000256" key="6">
    <source>
        <dbReference type="ARBA" id="ARBA00034125"/>
    </source>
</evidence>
<accession>D0BLA9</accession>
<dbReference type="eggNOG" id="COG2966">
    <property type="taxonomic scope" value="Bacteria"/>
</dbReference>
<dbReference type="HOGENOM" id="CLU_070277_0_0_9"/>
<dbReference type="EMBL" id="ACRF02000011">
    <property type="protein sequence ID" value="EEW93862.1"/>
    <property type="molecule type" value="Genomic_DNA"/>
</dbReference>
<sequence length="256" mass="27728">MREYAKKLMDTAMLAGQIMLECNAESYRVEETMNYILSTSHFATCEAFANATGIFATLDDDCIDCITEIRRVPNRDTNLNRIYKVNTISRQLVSGEIDIDTAYEKFQNLKESDYPTWLKDVGLLLMCGCYAALYGATLLEMFVAGIAAIVLPFVYKLDAKLGLGMFITNLVSIIPIVIIICFLQANVFPSIHIGIPIIGAIMPAVPGTAITNAIRDTLRGDYNSGTARAVEAAVTALSISIAVAIGLLVGGGVNPL</sequence>
<dbReference type="InterPro" id="IPR050539">
    <property type="entry name" value="ThrE_Dicarb/AminoAcid_Exp"/>
</dbReference>
<dbReference type="AlphaFoldDB" id="D0BLA9"/>
<keyword evidence="3 7" id="KW-0812">Transmembrane</keyword>
<dbReference type="InterPro" id="IPR010619">
    <property type="entry name" value="ThrE-like_N"/>
</dbReference>
<evidence type="ECO:0000256" key="1">
    <source>
        <dbReference type="ARBA" id="ARBA00004651"/>
    </source>
</evidence>
<proteinExistence type="inferred from homology"/>
<comment type="subcellular location">
    <subcellularLocation>
        <location evidence="1">Cell membrane</location>
        <topology evidence="1">Multi-pass membrane protein</topology>
    </subcellularLocation>
</comment>
<reference evidence="9" key="2">
    <citation type="submission" date="2011-10" db="EMBL/GenBank/DDBJ databases">
        <title>The Genome Sequence of Granulicatella elegans ATCC 700633.</title>
        <authorList>
            <consortium name="The Broad Institute Genome Sequencing Platform"/>
            <consortium name="The Broad Institute Genome Sequencing Center for Infectious Disease"/>
            <person name="Earl A."/>
            <person name="Ward D."/>
            <person name="Feldgarden M."/>
            <person name="Gevers D."/>
            <person name="Sibley C.D."/>
            <person name="Field T.R."/>
            <person name="Grinwis M."/>
            <person name="Eshaghurshan C.S."/>
            <person name="Surette M.G."/>
            <person name="Young S.K."/>
            <person name="Zeng Q."/>
            <person name="Gargeya S."/>
            <person name="Fitzgerald M."/>
            <person name="Haas B."/>
            <person name="Abouelleil A."/>
            <person name="Alvarado L."/>
            <person name="Arachchi H.M."/>
            <person name="Berlin A."/>
            <person name="Brown A."/>
            <person name="Chapman S.B."/>
            <person name="Chen Z."/>
            <person name="Dunbar C."/>
            <person name="Freedman E."/>
            <person name="Gearin G."/>
            <person name="Goldberg J."/>
            <person name="Griggs A."/>
            <person name="Gujja S."/>
            <person name="Heiman D."/>
            <person name="Howarth C."/>
            <person name="Larson L."/>
            <person name="Lui A."/>
            <person name="MacDonald P.J.P."/>
            <person name="Montmayeur A."/>
            <person name="Murphy C."/>
            <person name="Neiman D."/>
            <person name="Pearson M."/>
            <person name="Priest M."/>
            <person name="Roberts A."/>
            <person name="Saif S."/>
            <person name="Shea T."/>
            <person name="Shenoy N."/>
            <person name="Sisk P."/>
            <person name="Stolte C."/>
            <person name="Sykes S."/>
            <person name="Wortman J."/>
            <person name="Nusbaum C."/>
            <person name="Birren B."/>
        </authorList>
    </citation>
    <scope>NUCLEOTIDE SEQUENCE [LARGE SCALE GENOMIC DNA]</scope>
    <source>
        <strain evidence="9">ATCC 700633</strain>
    </source>
</reference>
<comment type="similarity">
    <text evidence="6">Belongs to the ThrE exporter (TC 2.A.79) family.</text>
</comment>
<keyword evidence="5 7" id="KW-0472">Membrane</keyword>
<evidence type="ECO:0000313" key="10">
    <source>
        <dbReference type="Proteomes" id="UP000002939"/>
    </source>
</evidence>
<dbReference type="PANTHER" id="PTHR34390:SF2">
    <property type="entry name" value="SUCCINATE TRANSPORTER SUBUNIT YJJP-RELATED"/>
    <property type="match status" value="1"/>
</dbReference>
<keyword evidence="10" id="KW-1185">Reference proteome</keyword>
<feature type="transmembrane region" description="Helical" evidence="7">
    <location>
        <begin position="123"/>
        <end position="151"/>
    </location>
</feature>
<feature type="transmembrane region" description="Helical" evidence="7">
    <location>
        <begin position="232"/>
        <end position="253"/>
    </location>
</feature>
<evidence type="ECO:0000256" key="5">
    <source>
        <dbReference type="ARBA" id="ARBA00023136"/>
    </source>
</evidence>
<protein>
    <recommendedName>
        <fullName evidence="8">Threonine/serine exporter-like N-terminal domain-containing protein</fullName>
    </recommendedName>
</protein>
<evidence type="ECO:0000256" key="2">
    <source>
        <dbReference type="ARBA" id="ARBA00022475"/>
    </source>
</evidence>
<gene>
    <name evidence="9" type="ORF">HMPREF0446_00744</name>
</gene>
<dbReference type="GO" id="GO:0015744">
    <property type="term" value="P:succinate transport"/>
    <property type="evidence" value="ECO:0007669"/>
    <property type="project" value="TreeGrafter"/>
</dbReference>
<evidence type="ECO:0000313" key="9">
    <source>
        <dbReference type="EMBL" id="EEW93862.1"/>
    </source>
</evidence>
<keyword evidence="2" id="KW-1003">Cell membrane</keyword>
<organism evidence="9 10">
    <name type="scientific">Granulicatella elegans ATCC 700633</name>
    <dbReference type="NCBI Taxonomy" id="626369"/>
    <lineage>
        <taxon>Bacteria</taxon>
        <taxon>Bacillati</taxon>
        <taxon>Bacillota</taxon>
        <taxon>Bacilli</taxon>
        <taxon>Lactobacillales</taxon>
        <taxon>Carnobacteriaceae</taxon>
        <taxon>Granulicatella</taxon>
    </lineage>
</organism>
<comment type="caution">
    <text evidence="9">The sequence shown here is derived from an EMBL/GenBank/DDBJ whole genome shotgun (WGS) entry which is preliminary data.</text>
</comment>
<dbReference type="GO" id="GO:0005886">
    <property type="term" value="C:plasma membrane"/>
    <property type="evidence" value="ECO:0007669"/>
    <property type="project" value="UniProtKB-SubCell"/>
</dbReference>
<dbReference type="OrthoDB" id="9813917at2"/>
<dbReference type="PANTHER" id="PTHR34390">
    <property type="entry name" value="UPF0442 PROTEIN YJJB-RELATED"/>
    <property type="match status" value="1"/>
</dbReference>
<evidence type="ECO:0000256" key="4">
    <source>
        <dbReference type="ARBA" id="ARBA00022989"/>
    </source>
</evidence>
<dbReference type="Pfam" id="PF06738">
    <property type="entry name" value="ThrE"/>
    <property type="match status" value="1"/>
</dbReference>
<evidence type="ECO:0000256" key="7">
    <source>
        <dbReference type="SAM" id="Phobius"/>
    </source>
</evidence>
<evidence type="ECO:0000259" key="8">
    <source>
        <dbReference type="Pfam" id="PF06738"/>
    </source>
</evidence>
<dbReference type="GO" id="GO:0022857">
    <property type="term" value="F:transmembrane transporter activity"/>
    <property type="evidence" value="ECO:0007669"/>
    <property type="project" value="InterPro"/>
</dbReference>
<evidence type="ECO:0000256" key="3">
    <source>
        <dbReference type="ARBA" id="ARBA00022692"/>
    </source>
</evidence>